<dbReference type="EMBL" id="QPJL01000008">
    <property type="protein sequence ID" value="RCW84117.1"/>
    <property type="molecule type" value="Genomic_DNA"/>
</dbReference>
<dbReference type="OrthoDB" id="9813469at2"/>
<dbReference type="RefSeq" id="WP_147273301.1">
    <property type="nucleotide sequence ID" value="NZ_QPJL01000008.1"/>
</dbReference>
<dbReference type="AlphaFoldDB" id="A0A368YYR5"/>
<organism evidence="1 2">
    <name type="scientific">Paracoccus lutimaris</name>
    <dbReference type="NCBI Taxonomy" id="1490030"/>
    <lineage>
        <taxon>Bacteria</taxon>
        <taxon>Pseudomonadati</taxon>
        <taxon>Pseudomonadota</taxon>
        <taxon>Alphaproteobacteria</taxon>
        <taxon>Rhodobacterales</taxon>
        <taxon>Paracoccaceae</taxon>
        <taxon>Paracoccus</taxon>
    </lineage>
</organism>
<name>A0A368YYR5_9RHOB</name>
<evidence type="ECO:0008006" key="3">
    <source>
        <dbReference type="Google" id="ProtNLM"/>
    </source>
</evidence>
<protein>
    <recommendedName>
        <fullName evidence="3">Response receiver domain-containing protein</fullName>
    </recommendedName>
</protein>
<accession>A0A368YYR5</accession>
<evidence type="ECO:0000313" key="1">
    <source>
        <dbReference type="EMBL" id="RCW84117.1"/>
    </source>
</evidence>
<reference evidence="1 2" key="1">
    <citation type="submission" date="2018-07" db="EMBL/GenBank/DDBJ databases">
        <title>Genomic Encyclopedia of Type Strains, Phase III (KMG-III): the genomes of soil and plant-associated and newly described type strains.</title>
        <authorList>
            <person name="Whitman W."/>
        </authorList>
    </citation>
    <scope>NUCLEOTIDE SEQUENCE [LARGE SCALE GENOMIC DNA]</scope>
    <source>
        <strain evidence="1 2">CECT 8525</strain>
    </source>
</reference>
<dbReference type="Proteomes" id="UP000253345">
    <property type="component" value="Unassembled WGS sequence"/>
</dbReference>
<keyword evidence="2" id="KW-1185">Reference proteome</keyword>
<sequence>MFLHSRFVVVDDKEHHLNGIKQTLDTLRLDCHSKLYDDEAVGDWQPLPGTRILFLDQNLVTGATFGTADNKVAFTAIQDVITRVICPDSGPYGLVLWAEEPDLDALKANLFERFTGDDARYLPVFFAALQKGDYIDTNDGTIKEPEKLQADIQERMSRSPQMKALLSWETDVAVAAGAVLRSIVDLVSFEKRSSDDFGTELGNVLYRLAQAGAGIDRAEENPRDAINHVLVPILADRVTEHDPQGDAGDSWKSALVPHKDKFAAVRVQAAINTAIHVSRASSPSSAPILPSDLGAVVAFPFENETQALLYLFDLTVEKLCLDTVFGMHKEDWSKCSLRLIQIGASCDQAQPKDGPLLYLLGLEWPFDNVDGSKANNAKLHARKSSKSGLEWKTPAILVGERLVPGKLSVFLNCTFSATRAQVAGWKAAYRLREELTSKLTQEFARHISRPGILTMSPDD</sequence>
<evidence type="ECO:0000313" key="2">
    <source>
        <dbReference type="Proteomes" id="UP000253345"/>
    </source>
</evidence>
<comment type="caution">
    <text evidence="1">The sequence shown here is derived from an EMBL/GenBank/DDBJ whole genome shotgun (WGS) entry which is preliminary data.</text>
</comment>
<gene>
    <name evidence="1" type="ORF">DFP89_10861</name>
</gene>
<proteinExistence type="predicted"/>